<proteinExistence type="predicted"/>
<dbReference type="InterPro" id="IPR036909">
    <property type="entry name" value="Cyt_c-like_dom_sf"/>
</dbReference>
<protein>
    <recommendedName>
        <fullName evidence="4">Sulfite dehydrogenase (Cytochrome) subunit SorB</fullName>
    </recommendedName>
</protein>
<accession>A0A7X3MVQ8</accession>
<dbReference type="Proteomes" id="UP000436483">
    <property type="component" value="Unassembled WGS sequence"/>
</dbReference>
<dbReference type="Gene3D" id="1.10.760.10">
    <property type="entry name" value="Cytochrome c-like domain"/>
    <property type="match status" value="1"/>
</dbReference>
<gene>
    <name evidence="2" type="ORF">GR328_22140</name>
</gene>
<name>A0A7X3MVQ8_9HYPH</name>
<reference evidence="2 3" key="1">
    <citation type="submission" date="2019-12" db="EMBL/GenBank/DDBJ databases">
        <authorList>
            <person name="Yuan C.-G."/>
        </authorList>
    </citation>
    <scope>NUCLEOTIDE SEQUENCE [LARGE SCALE GENOMIC DNA]</scope>
    <source>
        <strain evidence="2 3">KCTC 23863</strain>
    </source>
</reference>
<dbReference type="RefSeq" id="WP_160887726.1">
    <property type="nucleotide sequence ID" value="NZ_WURB01000026.1"/>
</dbReference>
<feature type="chain" id="PRO_5031452371" description="Sulfite dehydrogenase (Cytochrome) subunit SorB" evidence="1">
    <location>
        <begin position="31"/>
        <end position="127"/>
    </location>
</feature>
<evidence type="ECO:0008006" key="4">
    <source>
        <dbReference type="Google" id="ProtNLM"/>
    </source>
</evidence>
<reference evidence="2 3" key="2">
    <citation type="submission" date="2020-01" db="EMBL/GenBank/DDBJ databases">
        <title>Microvirga sp. nov., an arsenate reduction bacterium isolated from Tibet hotspring sediments.</title>
        <authorList>
            <person name="Xian W.-D."/>
            <person name="Li W.-J."/>
        </authorList>
    </citation>
    <scope>NUCLEOTIDE SEQUENCE [LARGE SCALE GENOMIC DNA]</scope>
    <source>
        <strain evidence="2 3">KCTC 23863</strain>
    </source>
</reference>
<dbReference type="GO" id="GO:0020037">
    <property type="term" value="F:heme binding"/>
    <property type="evidence" value="ECO:0007669"/>
    <property type="project" value="InterPro"/>
</dbReference>
<keyword evidence="3" id="KW-1185">Reference proteome</keyword>
<evidence type="ECO:0000313" key="2">
    <source>
        <dbReference type="EMBL" id="MXQ14107.1"/>
    </source>
</evidence>
<comment type="caution">
    <text evidence="2">The sequence shown here is derived from an EMBL/GenBank/DDBJ whole genome shotgun (WGS) entry which is preliminary data.</text>
</comment>
<dbReference type="AlphaFoldDB" id="A0A7X3MVQ8"/>
<organism evidence="2 3">
    <name type="scientific">Microvirga makkahensis</name>
    <dbReference type="NCBI Taxonomy" id="1128670"/>
    <lineage>
        <taxon>Bacteria</taxon>
        <taxon>Pseudomonadati</taxon>
        <taxon>Pseudomonadota</taxon>
        <taxon>Alphaproteobacteria</taxon>
        <taxon>Hyphomicrobiales</taxon>
        <taxon>Methylobacteriaceae</taxon>
        <taxon>Microvirga</taxon>
    </lineage>
</organism>
<keyword evidence="1" id="KW-0732">Signal</keyword>
<feature type="signal peptide" evidence="1">
    <location>
        <begin position="1"/>
        <end position="30"/>
    </location>
</feature>
<evidence type="ECO:0000256" key="1">
    <source>
        <dbReference type="SAM" id="SignalP"/>
    </source>
</evidence>
<dbReference type="EMBL" id="WURB01000026">
    <property type="protein sequence ID" value="MXQ14107.1"/>
    <property type="molecule type" value="Genomic_DNA"/>
</dbReference>
<sequence length="127" mass="13953">MQVKKPSIRKAGLAPGLLLAVLILSGGATAQTPAFTPQDERLEDLPAGAGRDETFGLCTACHGFRLVSNQGQTREQWDDTLTWMTERHNMPDVQGAERELILDYLAQHYPPRAPSRAGGWKNPFAPQ</sequence>
<dbReference type="GO" id="GO:0009055">
    <property type="term" value="F:electron transfer activity"/>
    <property type="evidence" value="ECO:0007669"/>
    <property type="project" value="InterPro"/>
</dbReference>
<evidence type="ECO:0000313" key="3">
    <source>
        <dbReference type="Proteomes" id="UP000436483"/>
    </source>
</evidence>
<dbReference type="SUPFAM" id="SSF46626">
    <property type="entry name" value="Cytochrome c"/>
    <property type="match status" value="1"/>
</dbReference>
<dbReference type="OrthoDB" id="9805828at2"/>